<dbReference type="InterPro" id="IPR006162">
    <property type="entry name" value="Ppantetheine_attach_site"/>
</dbReference>
<dbReference type="Pfam" id="PF13193">
    <property type="entry name" value="AMP-binding_C"/>
    <property type="match status" value="1"/>
</dbReference>
<evidence type="ECO:0000256" key="3">
    <source>
        <dbReference type="ARBA" id="ARBA00022553"/>
    </source>
</evidence>
<dbReference type="PROSITE" id="PS00455">
    <property type="entry name" value="AMP_BINDING"/>
    <property type="match status" value="1"/>
</dbReference>
<dbReference type="SMART" id="SM00823">
    <property type="entry name" value="PKS_PP"/>
    <property type="match status" value="1"/>
</dbReference>
<evidence type="ECO:0000256" key="1">
    <source>
        <dbReference type="ARBA" id="ARBA00001957"/>
    </source>
</evidence>
<dbReference type="SUPFAM" id="SSF47336">
    <property type="entry name" value="ACP-like"/>
    <property type="match status" value="1"/>
</dbReference>
<dbReference type="NCBIfam" id="TIGR01733">
    <property type="entry name" value="AA-adenyl-dom"/>
    <property type="match status" value="1"/>
</dbReference>
<dbReference type="InterPro" id="IPR036736">
    <property type="entry name" value="ACP-like_sf"/>
</dbReference>
<organism evidence="6 7">
    <name type="scientific">Streptomyces cinnabarinus</name>
    <dbReference type="NCBI Taxonomy" id="67287"/>
    <lineage>
        <taxon>Bacteria</taxon>
        <taxon>Bacillati</taxon>
        <taxon>Actinomycetota</taxon>
        <taxon>Actinomycetes</taxon>
        <taxon>Kitasatosporales</taxon>
        <taxon>Streptomycetaceae</taxon>
        <taxon>Streptomyces</taxon>
    </lineage>
</organism>
<dbReference type="Gene3D" id="3.40.50.12780">
    <property type="entry name" value="N-terminal domain of ligase-like"/>
    <property type="match status" value="1"/>
</dbReference>
<dbReference type="InterPro" id="IPR020845">
    <property type="entry name" value="AMP-binding_CS"/>
</dbReference>
<dbReference type="InterPro" id="IPR023213">
    <property type="entry name" value="CAT-like_dom_sf"/>
</dbReference>
<dbReference type="PANTHER" id="PTHR45527:SF1">
    <property type="entry name" value="FATTY ACID SYNTHASE"/>
    <property type="match status" value="1"/>
</dbReference>
<reference evidence="6" key="1">
    <citation type="submission" date="2022-12" db="EMBL/GenBank/DDBJ databases">
        <authorList>
            <person name="Ruckert C."/>
            <person name="Busche T."/>
            <person name="Kalinowski J."/>
            <person name="Wittmann C."/>
        </authorList>
    </citation>
    <scope>NUCLEOTIDE SEQUENCE</scope>
    <source>
        <strain evidence="6">DSM 40467</strain>
    </source>
</reference>
<dbReference type="Pfam" id="PF00550">
    <property type="entry name" value="PP-binding"/>
    <property type="match status" value="1"/>
</dbReference>
<dbReference type="Pfam" id="PF00501">
    <property type="entry name" value="AMP-binding"/>
    <property type="match status" value="1"/>
</dbReference>
<comment type="cofactor">
    <cofactor evidence="1">
        <name>pantetheine 4'-phosphate</name>
        <dbReference type="ChEBI" id="CHEBI:47942"/>
    </cofactor>
</comment>
<sequence>MTALPLSHAQRRLWFLEHIGAGGAAYHLAAGVRLTGPVSAGALGAALADVAGRHEPLRTVYSEEPRQIILEPALARPELTVTAVPADELDAAVRAATSAPFRIDERPPFRAGLFQTGPQDHLLVLTAHHIAVDGWSIPLLLRDLGTAYRARAAGLPGPDWPELPVSYGDYTLWQRELLGDPADPQSLRTRQTEFWTRALAGLPDPPALLPTDRPRPATARHHGARATVTCDPERYRDLVRLAHEHRCTSFMAVHALLAVLLGRLGADDDSVLGAAVSGRTEEPMADLVGFFVNTLVLRTDLSGAPTFRQVLDRVRQVDLDAYAHQDLPFDLLVEALNPSRSLARHPLFQVLLAFESQGSAQPDFGATRASRQPVDGPPAAKVDLTFQLTEHPEPLRLTGYLEYDTDLFEPDTAEAILARLNLLLDAVVTDPDRPVADIDLRTPDERELIAAGRADDRGPVTTLPQSLADQAARTPDAPAVVCGATTLTYAELHTRADALAARLAEEGAAPGGIVAVAMPRSPDFVVAILAVLKTGCAYLPVDPELPAARVEDMLAEARPVCVLTEQGIRAGGPDRTGGPAGAPRPEYPAYVIHTSGSTGRPKGVVVPHAAIDNRLRWMQDAYPLKAGDRVLHKTPAGFDVSVWELFWPLREGAVMVVAGPDEHRDPARLARTIREQGVTIAHFVPSVLDLFLGEPEAADCTGLRRVFASGEALPAETARRFHRTLPEVSLVNLYGPTEAAVDVTHHPCDPGDDGPVPIGLPVARTRTYVLDKSLRPCPPGAPGELYLAGVQLADGYLRRPALSATRFVADPYGSPGSRMYRTGDIVRQRRDGVLFYLGRTDQQVKLHGRRLELGEIESLLRADDSVGGCCAVLHAAEQRLIAYVTPGTQTPPDPARLRARLAERLPAAAVPGAIVVLDRLPLTPNGKLDRAALPLPAPPTRSTDPDSAPRTPREKAVARAFAAVLGLPDPDRDTDFFRSGGHSLLAVRLARGLRAEFGTDVPVQAVFRWPTVAGLARNLAEVSSDGTEPLLTLRFEGKGAPLFFVHPGTGLSWSYHRLLEHLDTDRPAYALQAPGLSGLELPSSIEELTDDYLDRVRQVQPMGPYHLLGWSMGGQLAHAMAVRLREAGQRVRLLALFDSYPTSDPADEDELTRQAMANLCDGHDAGFTEIRARVPLLADAEPDRIRSVLRVGVNNLRLTQDFVPDRFDGDLVLLTAREAEPPDLGWSRFVTGRVTVVPVDCGHYDMFTTAVERTGRLLDPFLAVPAPEELS</sequence>
<dbReference type="InterPro" id="IPR001242">
    <property type="entry name" value="Condensation_dom"/>
</dbReference>
<dbReference type="InterPro" id="IPR009081">
    <property type="entry name" value="PP-bd_ACP"/>
</dbReference>
<feature type="region of interest" description="Disordered" evidence="4">
    <location>
        <begin position="929"/>
        <end position="953"/>
    </location>
</feature>
<evidence type="ECO:0000259" key="5">
    <source>
        <dbReference type="PROSITE" id="PS50075"/>
    </source>
</evidence>
<dbReference type="SUPFAM" id="SSF52777">
    <property type="entry name" value="CoA-dependent acyltransferases"/>
    <property type="match status" value="2"/>
</dbReference>
<dbReference type="Gene3D" id="3.40.50.1820">
    <property type="entry name" value="alpha/beta hydrolase"/>
    <property type="match status" value="1"/>
</dbReference>
<dbReference type="SUPFAM" id="SSF56801">
    <property type="entry name" value="Acetyl-CoA synthetase-like"/>
    <property type="match status" value="1"/>
</dbReference>
<dbReference type="InterPro" id="IPR020802">
    <property type="entry name" value="TesA-like"/>
</dbReference>
<dbReference type="PROSITE" id="PS50075">
    <property type="entry name" value="CARRIER"/>
    <property type="match status" value="1"/>
</dbReference>
<dbReference type="InterPro" id="IPR000873">
    <property type="entry name" value="AMP-dep_synth/lig_dom"/>
</dbReference>
<evidence type="ECO:0000256" key="2">
    <source>
        <dbReference type="ARBA" id="ARBA00022450"/>
    </source>
</evidence>
<dbReference type="SMART" id="SM00824">
    <property type="entry name" value="PKS_TE"/>
    <property type="match status" value="1"/>
</dbReference>
<dbReference type="Gene3D" id="3.30.559.10">
    <property type="entry name" value="Chloramphenicol acetyltransferase-like domain"/>
    <property type="match status" value="1"/>
</dbReference>
<proteinExistence type="predicted"/>
<dbReference type="InterPro" id="IPR001031">
    <property type="entry name" value="Thioesterase"/>
</dbReference>
<dbReference type="PANTHER" id="PTHR45527">
    <property type="entry name" value="NONRIBOSOMAL PEPTIDE SYNTHETASE"/>
    <property type="match status" value="1"/>
</dbReference>
<dbReference type="InterPro" id="IPR042099">
    <property type="entry name" value="ANL_N_sf"/>
</dbReference>
<dbReference type="CDD" id="cd19540">
    <property type="entry name" value="LCL_NRPS-like"/>
    <property type="match status" value="1"/>
</dbReference>
<accession>A0ABY7K526</accession>
<dbReference type="PROSITE" id="PS00012">
    <property type="entry name" value="PHOSPHOPANTETHEINE"/>
    <property type="match status" value="1"/>
</dbReference>
<dbReference type="EMBL" id="CP114413">
    <property type="protein sequence ID" value="WAZ19606.1"/>
    <property type="molecule type" value="Genomic_DNA"/>
</dbReference>
<protein>
    <submittedName>
        <fullName evidence="6">Amino acid adenylation domain-containing protein</fullName>
    </submittedName>
</protein>
<dbReference type="Pfam" id="PF00668">
    <property type="entry name" value="Condensation"/>
    <property type="match status" value="1"/>
</dbReference>
<dbReference type="Gene3D" id="3.30.559.30">
    <property type="entry name" value="Nonribosomal peptide synthetase, condensation domain"/>
    <property type="match status" value="1"/>
</dbReference>
<dbReference type="InterPro" id="IPR029058">
    <property type="entry name" value="AB_hydrolase_fold"/>
</dbReference>
<dbReference type="InterPro" id="IPR045851">
    <property type="entry name" value="AMP-bd_C_sf"/>
</dbReference>
<dbReference type="Proteomes" id="UP001164439">
    <property type="component" value="Chromosome"/>
</dbReference>
<dbReference type="SUPFAM" id="SSF53474">
    <property type="entry name" value="alpha/beta-Hydrolases"/>
    <property type="match status" value="1"/>
</dbReference>
<keyword evidence="3" id="KW-0597">Phosphoprotein</keyword>
<dbReference type="Gene3D" id="3.30.300.30">
    <property type="match status" value="1"/>
</dbReference>
<dbReference type="RefSeq" id="WP_269657297.1">
    <property type="nucleotide sequence ID" value="NZ_CP114413.1"/>
</dbReference>
<dbReference type="InterPro" id="IPR010071">
    <property type="entry name" value="AA_adenyl_dom"/>
</dbReference>
<keyword evidence="2" id="KW-0596">Phosphopantetheine</keyword>
<evidence type="ECO:0000313" key="7">
    <source>
        <dbReference type="Proteomes" id="UP001164439"/>
    </source>
</evidence>
<dbReference type="InterPro" id="IPR020806">
    <property type="entry name" value="PKS_PP-bd"/>
</dbReference>
<name>A0ABY7K526_9ACTN</name>
<feature type="domain" description="Carrier" evidence="5">
    <location>
        <begin position="948"/>
        <end position="1023"/>
    </location>
</feature>
<keyword evidence="7" id="KW-1185">Reference proteome</keyword>
<dbReference type="Pfam" id="PF00975">
    <property type="entry name" value="Thioesterase"/>
    <property type="match status" value="1"/>
</dbReference>
<dbReference type="CDD" id="cd17646">
    <property type="entry name" value="A_NRPS_AB3403-like"/>
    <property type="match status" value="1"/>
</dbReference>
<dbReference type="InterPro" id="IPR025110">
    <property type="entry name" value="AMP-bd_C"/>
</dbReference>
<gene>
    <name evidence="6" type="ORF">STRCI_000667</name>
</gene>
<evidence type="ECO:0000313" key="6">
    <source>
        <dbReference type="EMBL" id="WAZ19606.1"/>
    </source>
</evidence>
<evidence type="ECO:0000256" key="4">
    <source>
        <dbReference type="SAM" id="MobiDB-lite"/>
    </source>
</evidence>